<dbReference type="Proteomes" id="UP000029981">
    <property type="component" value="Chromosome 4"/>
</dbReference>
<reference evidence="1 2" key="1">
    <citation type="journal article" date="2009" name="Nat. Genet.">
        <title>The genome of the cucumber, Cucumis sativus L.</title>
        <authorList>
            <person name="Huang S."/>
            <person name="Li R."/>
            <person name="Zhang Z."/>
            <person name="Li L."/>
            <person name="Gu X."/>
            <person name="Fan W."/>
            <person name="Lucas W.J."/>
            <person name="Wang X."/>
            <person name="Xie B."/>
            <person name="Ni P."/>
            <person name="Ren Y."/>
            <person name="Zhu H."/>
            <person name="Li J."/>
            <person name="Lin K."/>
            <person name="Jin W."/>
            <person name="Fei Z."/>
            <person name="Li G."/>
            <person name="Staub J."/>
            <person name="Kilian A."/>
            <person name="van der Vossen E.A."/>
            <person name="Wu Y."/>
            <person name="Guo J."/>
            <person name="He J."/>
            <person name="Jia Z."/>
            <person name="Ren Y."/>
            <person name="Tian G."/>
            <person name="Lu Y."/>
            <person name="Ruan J."/>
            <person name="Qian W."/>
            <person name="Wang M."/>
            <person name="Huang Q."/>
            <person name="Li B."/>
            <person name="Xuan Z."/>
            <person name="Cao J."/>
            <person name="Asan"/>
            <person name="Wu Z."/>
            <person name="Zhang J."/>
            <person name="Cai Q."/>
            <person name="Bai Y."/>
            <person name="Zhao B."/>
            <person name="Han Y."/>
            <person name="Li Y."/>
            <person name="Li X."/>
            <person name="Wang S."/>
            <person name="Shi Q."/>
            <person name="Liu S."/>
            <person name="Cho W.K."/>
            <person name="Kim J.Y."/>
            <person name="Xu Y."/>
            <person name="Heller-Uszynska K."/>
            <person name="Miao H."/>
            <person name="Cheng Z."/>
            <person name="Zhang S."/>
            <person name="Wu J."/>
            <person name="Yang Y."/>
            <person name="Kang H."/>
            <person name="Li M."/>
            <person name="Liang H."/>
            <person name="Ren X."/>
            <person name="Shi Z."/>
            <person name="Wen M."/>
            <person name="Jian M."/>
            <person name="Yang H."/>
            <person name="Zhang G."/>
            <person name="Yang Z."/>
            <person name="Chen R."/>
            <person name="Liu S."/>
            <person name="Li J."/>
            <person name="Ma L."/>
            <person name="Liu H."/>
            <person name="Zhou Y."/>
            <person name="Zhao J."/>
            <person name="Fang X."/>
            <person name="Li G."/>
            <person name="Fang L."/>
            <person name="Li Y."/>
            <person name="Liu D."/>
            <person name="Zheng H."/>
            <person name="Zhang Y."/>
            <person name="Qin N."/>
            <person name="Li Z."/>
            <person name="Yang G."/>
            <person name="Yang S."/>
            <person name="Bolund L."/>
            <person name="Kristiansen K."/>
            <person name="Zheng H."/>
            <person name="Li S."/>
            <person name="Zhang X."/>
            <person name="Yang H."/>
            <person name="Wang J."/>
            <person name="Sun R."/>
            <person name="Zhang B."/>
            <person name="Jiang S."/>
            <person name="Wang J."/>
            <person name="Du Y."/>
            <person name="Li S."/>
        </authorList>
    </citation>
    <scope>NUCLEOTIDE SEQUENCE [LARGE SCALE GENOMIC DNA]</scope>
    <source>
        <strain evidence="2">cv. 9930</strain>
    </source>
</reference>
<sequence>MQKKVQKTTSRRRPARTTTTVAVRRLRPATTTATTLSLSLSISPFLSHLSSLPNEISVRISPTFSQRLRKRREKYVSMTRKLLTSRKCARTTTSRKVET</sequence>
<keyword evidence="2" id="KW-1185">Reference proteome</keyword>
<dbReference type="EMBL" id="CM002925">
    <property type="protein sequence ID" value="KGN54714.1"/>
    <property type="molecule type" value="Genomic_DNA"/>
</dbReference>
<accession>A0A0A0L0Y2</accession>
<dbReference type="AlphaFoldDB" id="A0A0A0L0Y2"/>
<reference evidence="1 2" key="4">
    <citation type="journal article" date="2011" name="BMC Genomics">
        <title>RNA-Seq improves annotation of protein-coding genes in the cucumber genome.</title>
        <authorList>
            <person name="Li Z."/>
            <person name="Zhang Z."/>
            <person name="Yan P."/>
            <person name="Huang S."/>
            <person name="Fei Z."/>
            <person name="Lin K."/>
        </authorList>
    </citation>
    <scope>NUCLEOTIDE SEQUENCE [LARGE SCALE GENOMIC DNA]</scope>
    <source>
        <strain evidence="2">cv. 9930</strain>
    </source>
</reference>
<organism evidence="1 2">
    <name type="scientific">Cucumis sativus</name>
    <name type="common">Cucumber</name>
    <dbReference type="NCBI Taxonomy" id="3659"/>
    <lineage>
        <taxon>Eukaryota</taxon>
        <taxon>Viridiplantae</taxon>
        <taxon>Streptophyta</taxon>
        <taxon>Embryophyta</taxon>
        <taxon>Tracheophyta</taxon>
        <taxon>Spermatophyta</taxon>
        <taxon>Magnoliopsida</taxon>
        <taxon>eudicotyledons</taxon>
        <taxon>Gunneridae</taxon>
        <taxon>Pentapetalae</taxon>
        <taxon>rosids</taxon>
        <taxon>fabids</taxon>
        <taxon>Cucurbitales</taxon>
        <taxon>Cucurbitaceae</taxon>
        <taxon>Benincaseae</taxon>
        <taxon>Cucumis</taxon>
    </lineage>
</organism>
<reference evidence="1 2" key="3">
    <citation type="journal article" date="2010" name="BMC Genomics">
        <title>Transcriptome sequencing and comparative analysis of cucumber flowers with different sex types.</title>
        <authorList>
            <person name="Guo S."/>
            <person name="Zheng Y."/>
            <person name="Joung J.G."/>
            <person name="Liu S."/>
            <person name="Zhang Z."/>
            <person name="Crasta O.R."/>
            <person name="Sobral B.W."/>
            <person name="Xu Y."/>
            <person name="Huang S."/>
            <person name="Fei Z."/>
        </authorList>
    </citation>
    <scope>NUCLEOTIDE SEQUENCE [LARGE SCALE GENOMIC DNA]</scope>
    <source>
        <strain evidence="2">cv. 9930</strain>
    </source>
</reference>
<name>A0A0A0L0Y2_CUCSA</name>
<proteinExistence type="predicted"/>
<dbReference type="Gramene" id="KGN54714">
    <property type="protein sequence ID" value="KGN54714"/>
    <property type="gene ID" value="Csa_4G431940"/>
</dbReference>
<evidence type="ECO:0000313" key="2">
    <source>
        <dbReference type="Proteomes" id="UP000029981"/>
    </source>
</evidence>
<gene>
    <name evidence="1" type="ORF">Csa_4G431940</name>
</gene>
<evidence type="ECO:0000313" key="1">
    <source>
        <dbReference type="EMBL" id="KGN54714.1"/>
    </source>
</evidence>
<reference evidence="1 2" key="2">
    <citation type="journal article" date="2009" name="PLoS ONE">
        <title>An integrated genetic and cytogenetic map of the cucumber genome.</title>
        <authorList>
            <person name="Ren Y."/>
            <person name="Zhang Z."/>
            <person name="Liu J."/>
            <person name="Staub J.E."/>
            <person name="Han Y."/>
            <person name="Cheng Z."/>
            <person name="Li X."/>
            <person name="Lu J."/>
            <person name="Miao H."/>
            <person name="Kang H."/>
            <person name="Xie B."/>
            <person name="Gu X."/>
            <person name="Wang X."/>
            <person name="Du Y."/>
            <person name="Jin W."/>
            <person name="Huang S."/>
        </authorList>
    </citation>
    <scope>NUCLEOTIDE SEQUENCE [LARGE SCALE GENOMIC DNA]</scope>
    <source>
        <strain evidence="2">cv. 9930</strain>
    </source>
</reference>
<protein>
    <submittedName>
        <fullName evidence="1">Uncharacterized protein</fullName>
    </submittedName>
</protein>